<name>A0ACA9M3V6_9GLOM</name>
<feature type="non-terminal residue" evidence="1">
    <location>
        <position position="1"/>
    </location>
</feature>
<gene>
    <name evidence="1" type="ORF">DHETER_LOCUS5846</name>
</gene>
<dbReference type="EMBL" id="CAJVPU010006891">
    <property type="protein sequence ID" value="CAG8565820.1"/>
    <property type="molecule type" value="Genomic_DNA"/>
</dbReference>
<keyword evidence="2" id="KW-1185">Reference proteome</keyword>
<proteinExistence type="predicted"/>
<accession>A0ACA9M3V6</accession>
<comment type="caution">
    <text evidence="1">The sequence shown here is derived from an EMBL/GenBank/DDBJ whole genome shotgun (WGS) entry which is preliminary data.</text>
</comment>
<organism evidence="1 2">
    <name type="scientific">Dentiscutata heterogama</name>
    <dbReference type="NCBI Taxonomy" id="1316150"/>
    <lineage>
        <taxon>Eukaryota</taxon>
        <taxon>Fungi</taxon>
        <taxon>Fungi incertae sedis</taxon>
        <taxon>Mucoromycota</taxon>
        <taxon>Glomeromycotina</taxon>
        <taxon>Glomeromycetes</taxon>
        <taxon>Diversisporales</taxon>
        <taxon>Gigasporaceae</taxon>
        <taxon>Dentiscutata</taxon>
    </lineage>
</organism>
<dbReference type="Proteomes" id="UP000789702">
    <property type="component" value="Unassembled WGS sequence"/>
</dbReference>
<sequence>LLKMLIILTIDSDISESEKVLKIPLSLDNPYVRVNSRFSTFENSSYKRRQHEKKSATSKLWNNENRCKEMDIQVEYNS</sequence>
<evidence type="ECO:0000313" key="2">
    <source>
        <dbReference type="Proteomes" id="UP000789702"/>
    </source>
</evidence>
<reference evidence="1" key="1">
    <citation type="submission" date="2021-06" db="EMBL/GenBank/DDBJ databases">
        <authorList>
            <person name="Kallberg Y."/>
            <person name="Tangrot J."/>
            <person name="Rosling A."/>
        </authorList>
    </citation>
    <scope>NUCLEOTIDE SEQUENCE</scope>
    <source>
        <strain evidence="1">IL203A</strain>
    </source>
</reference>
<protein>
    <submittedName>
        <fullName evidence="1">12305_t:CDS:1</fullName>
    </submittedName>
</protein>
<evidence type="ECO:0000313" key="1">
    <source>
        <dbReference type="EMBL" id="CAG8565820.1"/>
    </source>
</evidence>